<reference evidence="1 2" key="1">
    <citation type="journal article" date="2018" name="Sci. Rep.">
        <title>Genomic signatures of local adaptation to the degree of environmental predictability in rotifers.</title>
        <authorList>
            <person name="Franch-Gras L."/>
            <person name="Hahn C."/>
            <person name="Garcia-Roger E.M."/>
            <person name="Carmona M.J."/>
            <person name="Serra M."/>
            <person name="Gomez A."/>
        </authorList>
    </citation>
    <scope>NUCLEOTIDE SEQUENCE [LARGE SCALE GENOMIC DNA]</scope>
    <source>
        <strain evidence="1">HYR1</strain>
    </source>
</reference>
<organism evidence="1 2">
    <name type="scientific">Brachionus plicatilis</name>
    <name type="common">Marine rotifer</name>
    <name type="synonym">Brachionus muelleri</name>
    <dbReference type="NCBI Taxonomy" id="10195"/>
    <lineage>
        <taxon>Eukaryota</taxon>
        <taxon>Metazoa</taxon>
        <taxon>Spiralia</taxon>
        <taxon>Gnathifera</taxon>
        <taxon>Rotifera</taxon>
        <taxon>Eurotatoria</taxon>
        <taxon>Monogononta</taxon>
        <taxon>Pseudotrocha</taxon>
        <taxon>Ploima</taxon>
        <taxon>Brachionidae</taxon>
        <taxon>Brachionus</taxon>
    </lineage>
</organism>
<name>A0A3M7SZF7_BRAPC</name>
<dbReference type="AlphaFoldDB" id="A0A3M7SZF7"/>
<accession>A0A3M7SZF7</accession>
<gene>
    <name evidence="1" type="ORF">BpHYR1_035054</name>
</gene>
<protein>
    <submittedName>
        <fullName evidence="1">Uncharacterized protein</fullName>
    </submittedName>
</protein>
<dbReference type="EMBL" id="REGN01000561">
    <property type="protein sequence ID" value="RNA41055.1"/>
    <property type="molecule type" value="Genomic_DNA"/>
</dbReference>
<proteinExistence type="predicted"/>
<evidence type="ECO:0000313" key="1">
    <source>
        <dbReference type="EMBL" id="RNA41055.1"/>
    </source>
</evidence>
<keyword evidence="2" id="KW-1185">Reference proteome</keyword>
<dbReference type="Proteomes" id="UP000276133">
    <property type="component" value="Unassembled WGS sequence"/>
</dbReference>
<sequence length="173" mass="20039">MNFTIPLEESFEQIIMIPGAIHDSNIGYLGLKELQLFKGLLILGPPEISSVGGRPTERPLNDRPYADRPATKHKIKFINIDDENLICLNLIFFIKSLINATFNAYKFFKFFLDRFVADRSAHDRPFDGLSVSRPPHGPIKFGRPFHGRSVWWPAYLKTVHRQPVNSRFFYLNY</sequence>
<evidence type="ECO:0000313" key="2">
    <source>
        <dbReference type="Proteomes" id="UP000276133"/>
    </source>
</evidence>
<comment type="caution">
    <text evidence="1">The sequence shown here is derived from an EMBL/GenBank/DDBJ whole genome shotgun (WGS) entry which is preliminary data.</text>
</comment>